<proteinExistence type="predicted"/>
<reference evidence="1 2" key="1">
    <citation type="journal article" date="2015" name="Nature">
        <title>rRNA introns, odd ribosomes, and small enigmatic genomes across a large radiation of phyla.</title>
        <authorList>
            <person name="Brown C.T."/>
            <person name="Hug L.A."/>
            <person name="Thomas B.C."/>
            <person name="Sharon I."/>
            <person name="Castelle C.J."/>
            <person name="Singh A."/>
            <person name="Wilkins M.J."/>
            <person name="Williams K.H."/>
            <person name="Banfield J.F."/>
        </authorList>
    </citation>
    <scope>NUCLEOTIDE SEQUENCE [LARGE SCALE GENOMIC DNA]</scope>
</reference>
<dbReference type="InterPro" id="IPR036291">
    <property type="entry name" value="NAD(P)-bd_dom_sf"/>
</dbReference>
<keyword evidence="1" id="KW-0436">Ligase</keyword>
<dbReference type="Gene3D" id="3.40.50.720">
    <property type="entry name" value="NAD(P)-binding Rossmann-like Domain"/>
    <property type="match status" value="1"/>
</dbReference>
<protein>
    <submittedName>
        <fullName evidence="1">UDP-N-acetylmuramoylalanine-D-glutamate ligase</fullName>
    </submittedName>
</protein>
<sequence>MNEKLIDELRQKYEGKKVLVVGLGLQMGGVGLAKFFNELGAKVIVTDKKTPEQLRASVELLKNYP</sequence>
<organism evidence="1 2">
    <name type="scientific">Candidatus Roizmanbacteria bacterium GW2011_GWC2_35_12</name>
    <dbReference type="NCBI Taxonomy" id="1618485"/>
    <lineage>
        <taxon>Bacteria</taxon>
        <taxon>Candidatus Roizmaniibacteriota</taxon>
    </lineage>
</organism>
<name>A0A0G0ELA0_9BACT</name>
<evidence type="ECO:0000313" key="2">
    <source>
        <dbReference type="Proteomes" id="UP000034127"/>
    </source>
</evidence>
<dbReference type="SUPFAM" id="SSF51735">
    <property type="entry name" value="NAD(P)-binding Rossmann-fold domains"/>
    <property type="match status" value="1"/>
</dbReference>
<dbReference type="GO" id="GO:0016874">
    <property type="term" value="F:ligase activity"/>
    <property type="evidence" value="ECO:0007669"/>
    <property type="project" value="UniProtKB-KW"/>
</dbReference>
<evidence type="ECO:0000313" key="1">
    <source>
        <dbReference type="EMBL" id="KKP68092.1"/>
    </source>
</evidence>
<comment type="caution">
    <text evidence="1">The sequence shown here is derived from an EMBL/GenBank/DDBJ whole genome shotgun (WGS) entry which is preliminary data.</text>
</comment>
<dbReference type="Proteomes" id="UP000034127">
    <property type="component" value="Unassembled WGS sequence"/>
</dbReference>
<dbReference type="AlphaFoldDB" id="A0A0G0ELA0"/>
<dbReference type="EMBL" id="LBPX01000006">
    <property type="protein sequence ID" value="KKP68092.1"/>
    <property type="molecule type" value="Genomic_DNA"/>
</dbReference>
<feature type="non-terminal residue" evidence="1">
    <location>
        <position position="65"/>
    </location>
</feature>
<accession>A0A0G0ELA0</accession>
<gene>
    <name evidence="1" type="ORF">UR63_C0006G0023</name>
</gene>